<gene>
    <name evidence="6" type="ORF">N7456_002179</name>
</gene>
<organism evidence="6 7">
    <name type="scientific">Penicillium angulare</name>
    <dbReference type="NCBI Taxonomy" id="116970"/>
    <lineage>
        <taxon>Eukaryota</taxon>
        <taxon>Fungi</taxon>
        <taxon>Dikarya</taxon>
        <taxon>Ascomycota</taxon>
        <taxon>Pezizomycotina</taxon>
        <taxon>Eurotiomycetes</taxon>
        <taxon>Eurotiomycetidae</taxon>
        <taxon>Eurotiales</taxon>
        <taxon>Aspergillaceae</taxon>
        <taxon>Penicillium</taxon>
    </lineage>
</organism>
<feature type="transmembrane region" description="Helical" evidence="5">
    <location>
        <begin position="31"/>
        <end position="49"/>
    </location>
</feature>
<dbReference type="OrthoDB" id="4521223at2759"/>
<dbReference type="PANTHER" id="PTHR31465:SF8">
    <property type="entry name" value="DOMAIN PROTEIN, PUTATIVE (AFU_ORTHOLOGUE AFUA_6G14140)-RELATED"/>
    <property type="match status" value="1"/>
</dbReference>
<feature type="transmembrane region" description="Helical" evidence="5">
    <location>
        <begin position="89"/>
        <end position="109"/>
    </location>
</feature>
<comment type="caution">
    <text evidence="6">The sequence shown here is derived from an EMBL/GenBank/DDBJ whole genome shotgun (WGS) entry which is preliminary data.</text>
</comment>
<evidence type="ECO:0000256" key="1">
    <source>
        <dbReference type="ARBA" id="ARBA00004141"/>
    </source>
</evidence>
<reference evidence="6" key="2">
    <citation type="journal article" date="2023" name="IMA Fungus">
        <title>Comparative genomic study of the Penicillium genus elucidates a diverse pangenome and 15 lateral gene transfer events.</title>
        <authorList>
            <person name="Petersen C."/>
            <person name="Sorensen T."/>
            <person name="Nielsen M.R."/>
            <person name="Sondergaard T.E."/>
            <person name="Sorensen J.L."/>
            <person name="Fitzpatrick D.A."/>
            <person name="Frisvad J.C."/>
            <person name="Nielsen K.L."/>
        </authorList>
    </citation>
    <scope>NUCLEOTIDE SEQUENCE</scope>
    <source>
        <strain evidence="6">IBT 30069</strain>
    </source>
</reference>
<feature type="transmembrane region" description="Helical" evidence="5">
    <location>
        <begin position="56"/>
        <end position="77"/>
    </location>
</feature>
<reference evidence="6" key="1">
    <citation type="submission" date="2022-11" db="EMBL/GenBank/DDBJ databases">
        <authorList>
            <person name="Petersen C."/>
        </authorList>
    </citation>
    <scope>NUCLEOTIDE SEQUENCE</scope>
    <source>
        <strain evidence="6">IBT 30069</strain>
    </source>
</reference>
<keyword evidence="4 5" id="KW-0472">Membrane</keyword>
<keyword evidence="3 5" id="KW-1133">Transmembrane helix</keyword>
<dbReference type="GO" id="GO:0000324">
    <property type="term" value="C:fungal-type vacuole"/>
    <property type="evidence" value="ECO:0007669"/>
    <property type="project" value="TreeGrafter"/>
</dbReference>
<evidence type="ECO:0000256" key="2">
    <source>
        <dbReference type="ARBA" id="ARBA00022692"/>
    </source>
</evidence>
<dbReference type="Proteomes" id="UP001149165">
    <property type="component" value="Unassembled WGS sequence"/>
</dbReference>
<feature type="transmembrane region" description="Helical" evidence="5">
    <location>
        <begin position="256"/>
        <end position="274"/>
    </location>
</feature>
<evidence type="ECO:0000313" key="6">
    <source>
        <dbReference type="EMBL" id="KAJ5113645.1"/>
    </source>
</evidence>
<comment type="subcellular location">
    <subcellularLocation>
        <location evidence="1">Membrane</location>
        <topology evidence="1">Multi-pass membrane protein</topology>
    </subcellularLocation>
</comment>
<dbReference type="Pfam" id="PF04479">
    <property type="entry name" value="RTA1"/>
    <property type="match status" value="1"/>
</dbReference>
<dbReference type="PANTHER" id="PTHR31465">
    <property type="entry name" value="PROTEIN RTA1-RELATED"/>
    <property type="match status" value="1"/>
</dbReference>
<sequence length="285" mass="31044">MSDTSNCTSVTPECPITATTYGYRPNLRGNIFLAVVFGICAVYNLIIGIKSRQLMFTIALAGGSLMEMIGYIGRLLMHQNPWDNSGFEIQIICLILAPSFVAAGIYWSLKHIVMFLGPDNSRLPPRLYPWIFVGCDIGSIILQAAGGGVAAAAKKTNASLLDAGNDIMIAGIAFQVVTMGMCGLLGLEFVSRLRKSSRNVPKSEMSVQLVEGNRKFHLFCAGEVLAYITVLIRCIYRIPEMAGGWGGPLMRKESEFLVLDGMMVAIAVVTLSVLHPHFTCPFIRN</sequence>
<keyword evidence="7" id="KW-1185">Reference proteome</keyword>
<dbReference type="AlphaFoldDB" id="A0A9W9G8N1"/>
<accession>A0A9W9G8N1</accession>
<evidence type="ECO:0000256" key="4">
    <source>
        <dbReference type="ARBA" id="ARBA00023136"/>
    </source>
</evidence>
<feature type="transmembrane region" description="Helical" evidence="5">
    <location>
        <begin position="167"/>
        <end position="190"/>
    </location>
</feature>
<keyword evidence="2 5" id="KW-0812">Transmembrane</keyword>
<proteinExistence type="predicted"/>
<evidence type="ECO:0000256" key="5">
    <source>
        <dbReference type="SAM" id="Phobius"/>
    </source>
</evidence>
<evidence type="ECO:0000256" key="3">
    <source>
        <dbReference type="ARBA" id="ARBA00022989"/>
    </source>
</evidence>
<name>A0A9W9G8N1_9EURO</name>
<dbReference type="GO" id="GO:0005886">
    <property type="term" value="C:plasma membrane"/>
    <property type="evidence" value="ECO:0007669"/>
    <property type="project" value="TreeGrafter"/>
</dbReference>
<dbReference type="EMBL" id="JAPQKH010000002">
    <property type="protein sequence ID" value="KAJ5113645.1"/>
    <property type="molecule type" value="Genomic_DNA"/>
</dbReference>
<feature type="transmembrane region" description="Helical" evidence="5">
    <location>
        <begin position="130"/>
        <end position="152"/>
    </location>
</feature>
<dbReference type="InterPro" id="IPR007568">
    <property type="entry name" value="RTA1"/>
</dbReference>
<feature type="transmembrane region" description="Helical" evidence="5">
    <location>
        <begin position="216"/>
        <end position="236"/>
    </location>
</feature>
<evidence type="ECO:0000313" key="7">
    <source>
        <dbReference type="Proteomes" id="UP001149165"/>
    </source>
</evidence>
<protein>
    <submittedName>
        <fullName evidence="6">RTA1 domain protein</fullName>
    </submittedName>
</protein>